<gene>
    <name evidence="12" type="ORF">WI372_15100</name>
</gene>
<keyword evidence="2 10" id="KW-0645">Protease</keyword>
<evidence type="ECO:0000256" key="4">
    <source>
        <dbReference type="ARBA" id="ARBA00022723"/>
    </source>
</evidence>
<accession>A0ABU9EC54</accession>
<keyword evidence="1" id="KW-1003">Cell membrane</keyword>
<evidence type="ECO:0000256" key="9">
    <source>
        <dbReference type="ARBA" id="ARBA00023136"/>
    </source>
</evidence>
<dbReference type="EMBL" id="JBBHLI010000010">
    <property type="protein sequence ID" value="MEK9502319.1"/>
    <property type="molecule type" value="Genomic_DNA"/>
</dbReference>
<comment type="caution">
    <text evidence="12">The sequence shown here is derived from an EMBL/GenBank/DDBJ whole genome shotgun (WGS) entry which is preliminary data.</text>
</comment>
<dbReference type="PANTHER" id="PTHR43221">
    <property type="entry name" value="PROTEASE HTPX"/>
    <property type="match status" value="1"/>
</dbReference>
<dbReference type="Pfam" id="PF01435">
    <property type="entry name" value="Peptidase_M48"/>
    <property type="match status" value="1"/>
</dbReference>
<keyword evidence="8 10" id="KW-0482">Metalloprotease</keyword>
<keyword evidence="7" id="KW-1133">Transmembrane helix</keyword>
<keyword evidence="6 10" id="KW-0862">Zinc</keyword>
<evidence type="ECO:0000256" key="1">
    <source>
        <dbReference type="ARBA" id="ARBA00022475"/>
    </source>
</evidence>
<evidence type="ECO:0000259" key="11">
    <source>
        <dbReference type="Pfam" id="PF01435"/>
    </source>
</evidence>
<keyword evidence="13" id="KW-1185">Reference proteome</keyword>
<protein>
    <submittedName>
        <fullName evidence="12">M48 family metallopeptidase</fullName>
    </submittedName>
</protein>
<organism evidence="12 13">
    <name type="scientific">Gaopeijia maritima</name>
    <dbReference type="NCBI Taxonomy" id="3119007"/>
    <lineage>
        <taxon>Bacteria</taxon>
        <taxon>Pseudomonadati</taxon>
        <taxon>Gemmatimonadota</taxon>
        <taxon>Longimicrobiia</taxon>
        <taxon>Gaopeijiales</taxon>
        <taxon>Gaopeijiaceae</taxon>
        <taxon>Gaopeijia</taxon>
    </lineage>
</organism>
<evidence type="ECO:0000313" key="13">
    <source>
        <dbReference type="Proteomes" id="UP001484239"/>
    </source>
</evidence>
<dbReference type="Gene3D" id="3.30.2010.10">
    <property type="entry name" value="Metalloproteases ('zincins'), catalytic domain"/>
    <property type="match status" value="1"/>
</dbReference>
<dbReference type="InterPro" id="IPR001915">
    <property type="entry name" value="Peptidase_M48"/>
</dbReference>
<proteinExistence type="inferred from homology"/>
<evidence type="ECO:0000256" key="3">
    <source>
        <dbReference type="ARBA" id="ARBA00022692"/>
    </source>
</evidence>
<keyword evidence="5 10" id="KW-0378">Hydrolase</keyword>
<evidence type="ECO:0000256" key="6">
    <source>
        <dbReference type="ARBA" id="ARBA00022833"/>
    </source>
</evidence>
<comment type="cofactor">
    <cofactor evidence="10">
        <name>Zn(2+)</name>
        <dbReference type="ChEBI" id="CHEBI:29105"/>
    </cofactor>
    <text evidence="10">Binds 1 zinc ion per subunit.</text>
</comment>
<keyword evidence="9" id="KW-0472">Membrane</keyword>
<keyword evidence="3" id="KW-0812">Transmembrane</keyword>
<dbReference type="PANTHER" id="PTHR43221:SF3">
    <property type="entry name" value="SLL1280 PROTEIN"/>
    <property type="match status" value="1"/>
</dbReference>
<dbReference type="Proteomes" id="UP001484239">
    <property type="component" value="Unassembled WGS sequence"/>
</dbReference>
<evidence type="ECO:0000256" key="10">
    <source>
        <dbReference type="RuleBase" id="RU003983"/>
    </source>
</evidence>
<evidence type="ECO:0000256" key="8">
    <source>
        <dbReference type="ARBA" id="ARBA00023049"/>
    </source>
</evidence>
<sequence>MMDDQDRTPVDGVDGARARRVLTDIAPRTWEHPADKAALAALRKLPVFDEVLRKLFGFFGEKPIRLAFQANAVRVSDKQFPRIHRIYQEALKTLDVQEEYPLYISQTPIVNAGAYGMDEPFIILNSGTLILLEDEELRFILGHELGHILSDHVLYRTMTVLLLQLAGMGFPIVGLAARAVLVGLLEWGRKAELSCDRAGLLTVQDPEVVMRTMLKMAGGQEVDEMSLDEFIRQAEEYRDTGDVADQVFKILNLMGTTHPFWVLRLSEVRSWIETGAYDRTLRGDYARRADPDPAYQEDLREAAQAYAEGAKDLLDQMAGAARRMGESFFGGFRK</sequence>
<dbReference type="RefSeq" id="WP_405274350.1">
    <property type="nucleotide sequence ID" value="NZ_CP144380.1"/>
</dbReference>
<comment type="similarity">
    <text evidence="10">Belongs to the peptidase M48 family.</text>
</comment>
<dbReference type="CDD" id="cd07325">
    <property type="entry name" value="M48_Ste24p_like"/>
    <property type="match status" value="1"/>
</dbReference>
<evidence type="ECO:0000256" key="5">
    <source>
        <dbReference type="ARBA" id="ARBA00022801"/>
    </source>
</evidence>
<dbReference type="InterPro" id="IPR050083">
    <property type="entry name" value="HtpX_protease"/>
</dbReference>
<evidence type="ECO:0000256" key="7">
    <source>
        <dbReference type="ARBA" id="ARBA00022989"/>
    </source>
</evidence>
<reference evidence="12 13" key="1">
    <citation type="submission" date="2024-02" db="EMBL/GenBank/DDBJ databases">
        <title>A novel Gemmatimonadota bacterium.</title>
        <authorList>
            <person name="Du Z.-J."/>
            <person name="Ye Y.-Q."/>
        </authorList>
    </citation>
    <scope>NUCLEOTIDE SEQUENCE [LARGE SCALE GENOMIC DNA]</scope>
    <source>
        <strain evidence="12 13">DH-20</strain>
    </source>
</reference>
<keyword evidence="4" id="KW-0479">Metal-binding</keyword>
<evidence type="ECO:0000256" key="2">
    <source>
        <dbReference type="ARBA" id="ARBA00022670"/>
    </source>
</evidence>
<name>A0ABU9EC54_9BACT</name>
<feature type="domain" description="Peptidase M48" evidence="11">
    <location>
        <begin position="78"/>
        <end position="271"/>
    </location>
</feature>
<evidence type="ECO:0000313" key="12">
    <source>
        <dbReference type="EMBL" id="MEK9502319.1"/>
    </source>
</evidence>